<dbReference type="Proteomes" id="UP000308549">
    <property type="component" value="Unassembled WGS sequence"/>
</dbReference>
<dbReference type="AlphaFoldDB" id="A0A4U0TT26"/>
<proteinExistence type="predicted"/>
<protein>
    <recommendedName>
        <fullName evidence="4">F-box domain-containing protein</fullName>
    </recommendedName>
</protein>
<name>A0A4U0TT26_9PEZI</name>
<evidence type="ECO:0000313" key="2">
    <source>
        <dbReference type="EMBL" id="TKA25328.1"/>
    </source>
</evidence>
<dbReference type="PANTHER" id="PTHR42085:SF2">
    <property type="entry name" value="F-BOX DOMAIN-CONTAINING PROTEIN"/>
    <property type="match status" value="1"/>
</dbReference>
<dbReference type="InterPro" id="IPR038883">
    <property type="entry name" value="AN11006-like"/>
</dbReference>
<dbReference type="PANTHER" id="PTHR42085">
    <property type="entry name" value="F-BOX DOMAIN-CONTAINING PROTEIN"/>
    <property type="match status" value="1"/>
</dbReference>
<accession>A0A4U0TT26</accession>
<dbReference type="EMBL" id="NAJL01000036">
    <property type="protein sequence ID" value="TKA25328.1"/>
    <property type="molecule type" value="Genomic_DNA"/>
</dbReference>
<keyword evidence="3" id="KW-1185">Reference proteome</keyword>
<organism evidence="2 3">
    <name type="scientific">Salinomyces thailandicus</name>
    <dbReference type="NCBI Taxonomy" id="706561"/>
    <lineage>
        <taxon>Eukaryota</taxon>
        <taxon>Fungi</taxon>
        <taxon>Dikarya</taxon>
        <taxon>Ascomycota</taxon>
        <taxon>Pezizomycotina</taxon>
        <taxon>Dothideomycetes</taxon>
        <taxon>Dothideomycetidae</taxon>
        <taxon>Mycosphaerellales</taxon>
        <taxon>Teratosphaeriaceae</taxon>
        <taxon>Salinomyces</taxon>
    </lineage>
</organism>
<evidence type="ECO:0000256" key="1">
    <source>
        <dbReference type="SAM" id="MobiDB-lite"/>
    </source>
</evidence>
<feature type="compositionally biased region" description="Polar residues" evidence="1">
    <location>
        <begin position="1"/>
        <end position="11"/>
    </location>
</feature>
<evidence type="ECO:0000313" key="3">
    <source>
        <dbReference type="Proteomes" id="UP000308549"/>
    </source>
</evidence>
<sequence>MDTVHSYTTTAGPIHPSIEPSSTQSPRPFRLFDLPSELRLRIYEYALAPTQHLRLEDNKSKTHRFSIHPTITPQLLATNHQIHREADGILYEQNEVCISIDAHDACGPAIPESLLSQVVLEQVQHMCVVLDCSNYFNLSYADTDLTAFSALVSLKTLRIAMVFRKNHASQVLAPLHIAGWKEYNLIAQLLERIPRTTKLDFGTVPDSVHRAIVQDVIVRRRGAIRGMYVEAPAGDLRDAAVGVKELIRGS</sequence>
<comment type="caution">
    <text evidence="2">The sequence shown here is derived from an EMBL/GenBank/DDBJ whole genome shotgun (WGS) entry which is preliminary data.</text>
</comment>
<reference evidence="2 3" key="1">
    <citation type="submission" date="2017-03" db="EMBL/GenBank/DDBJ databases">
        <title>Genomes of endolithic fungi from Antarctica.</title>
        <authorList>
            <person name="Coleine C."/>
            <person name="Masonjones S."/>
            <person name="Stajich J.E."/>
        </authorList>
    </citation>
    <scope>NUCLEOTIDE SEQUENCE [LARGE SCALE GENOMIC DNA]</scope>
    <source>
        <strain evidence="2 3">CCFEE 6315</strain>
    </source>
</reference>
<gene>
    <name evidence="2" type="ORF">B0A50_06232</name>
</gene>
<dbReference type="OrthoDB" id="62952at2759"/>
<feature type="region of interest" description="Disordered" evidence="1">
    <location>
        <begin position="1"/>
        <end position="28"/>
    </location>
</feature>
<evidence type="ECO:0008006" key="4">
    <source>
        <dbReference type="Google" id="ProtNLM"/>
    </source>
</evidence>